<dbReference type="RefSeq" id="WP_183167639.1">
    <property type="nucleotide sequence ID" value="NZ_JACHXI010000020.1"/>
</dbReference>
<dbReference type="Gene3D" id="3.40.630.30">
    <property type="match status" value="1"/>
</dbReference>
<dbReference type="SMART" id="SM01006">
    <property type="entry name" value="AlcB"/>
    <property type="match status" value="1"/>
</dbReference>
<dbReference type="Pfam" id="PF13523">
    <property type="entry name" value="Acetyltransf_8"/>
    <property type="match status" value="1"/>
</dbReference>
<dbReference type="InterPro" id="IPR016181">
    <property type="entry name" value="Acyl_CoA_acyltransferase"/>
</dbReference>
<dbReference type="SUPFAM" id="SSF55729">
    <property type="entry name" value="Acyl-CoA N-acyltransferases (Nat)"/>
    <property type="match status" value="1"/>
</dbReference>
<dbReference type="InterPro" id="IPR019432">
    <property type="entry name" value="Acyltransferase_MbtK/IucB-like"/>
</dbReference>
<organism evidence="6 7">
    <name type="scientific">Azomonas macrocytogenes</name>
    <name type="common">Azotobacter macrocytogenes</name>
    <dbReference type="NCBI Taxonomy" id="69962"/>
    <lineage>
        <taxon>Bacteria</taxon>
        <taxon>Pseudomonadati</taxon>
        <taxon>Pseudomonadota</taxon>
        <taxon>Gammaproteobacteria</taxon>
        <taxon>Pseudomonadales</taxon>
        <taxon>Pseudomonadaceae</taxon>
        <taxon>Azomonas</taxon>
    </lineage>
</organism>
<protein>
    <submittedName>
        <fullName evidence="6">RimJ/RimL family protein N-acetyltransferase</fullName>
    </submittedName>
</protein>
<gene>
    <name evidence="6" type="ORF">FHR87_003217</name>
</gene>
<feature type="domain" description="Acyltransferase MbtK/IucB-like conserved" evidence="5">
    <location>
        <begin position="163"/>
        <end position="210"/>
    </location>
</feature>
<sequence length="333" mass="40041">MTSNLKNTFPLPNGQYLNVDETNTWLNFSLDNTPLVELNKKQTSNTLTIFPQKWTFKYRNQAIQLANYWLFTRYLSYSRIIWKSQDTLESCDSLFFCDKTKTYYCDRDQFWQLPNLWLVKPTVPYPHQMQMSGEKRHPRRPSKPKGEVYRRFDNHLNTWISIRTLDINSDLALFNCWQNLPRVSKFWQESGDLERHRKYLQKLKDDPHTLTLIGCFNDEPFAYFEAYWAKEDRISPYYDVSDYDRGIHMLVGEDHHRGPHKVTSWLSGLAHYLFLDDPRTQRIVAEPRADNERMINYMIKNRFHCCREFDFPHKRAALMLMSRESFFDHCNLA</sequence>
<dbReference type="FunFam" id="3.40.630.30:FF:000256">
    <property type="entry name" value="Putative lysine N-acyltransferase C17G9.06c"/>
    <property type="match status" value="1"/>
</dbReference>
<evidence type="ECO:0000256" key="1">
    <source>
        <dbReference type="ARBA" id="ARBA00004496"/>
    </source>
</evidence>
<comment type="caution">
    <text evidence="6">The sequence shown here is derived from an EMBL/GenBank/DDBJ whole genome shotgun (WGS) entry which is preliminary data.</text>
</comment>
<dbReference type="AlphaFoldDB" id="A0A839T5K5"/>
<dbReference type="EMBL" id="JACHXI010000020">
    <property type="protein sequence ID" value="MBB3104791.1"/>
    <property type="molecule type" value="Genomic_DNA"/>
</dbReference>
<dbReference type="Proteomes" id="UP000549250">
    <property type="component" value="Unassembled WGS sequence"/>
</dbReference>
<dbReference type="PANTHER" id="PTHR31438">
    <property type="entry name" value="LYSINE N-ACYLTRANSFERASE C17G9.06C-RELATED"/>
    <property type="match status" value="1"/>
</dbReference>
<keyword evidence="4 6" id="KW-0808">Transferase</keyword>
<dbReference type="GO" id="GO:0019290">
    <property type="term" value="P:siderophore biosynthetic process"/>
    <property type="evidence" value="ECO:0007669"/>
    <property type="project" value="InterPro"/>
</dbReference>
<comment type="pathway">
    <text evidence="2">Siderophore biosynthesis.</text>
</comment>
<evidence type="ECO:0000313" key="6">
    <source>
        <dbReference type="EMBL" id="MBB3104791.1"/>
    </source>
</evidence>
<dbReference type="PANTHER" id="PTHR31438:SF1">
    <property type="entry name" value="LYSINE N-ACYLTRANSFERASE C17G9.06C-RELATED"/>
    <property type="match status" value="1"/>
</dbReference>
<reference evidence="6 7" key="1">
    <citation type="submission" date="2020-08" db="EMBL/GenBank/DDBJ databases">
        <title>Genomic Encyclopedia of Type Strains, Phase III (KMG-III): the genomes of soil and plant-associated and newly described type strains.</title>
        <authorList>
            <person name="Whitman W."/>
        </authorList>
    </citation>
    <scope>NUCLEOTIDE SEQUENCE [LARGE SCALE GENOMIC DNA]</scope>
    <source>
        <strain evidence="6 7">CECT 4462</strain>
    </source>
</reference>
<proteinExistence type="predicted"/>
<evidence type="ECO:0000256" key="4">
    <source>
        <dbReference type="ARBA" id="ARBA00022679"/>
    </source>
</evidence>
<dbReference type="GO" id="GO:0016410">
    <property type="term" value="F:N-acyltransferase activity"/>
    <property type="evidence" value="ECO:0007669"/>
    <property type="project" value="TreeGrafter"/>
</dbReference>
<name>A0A839T5K5_AZOMA</name>
<accession>A0A839T5K5</accession>
<comment type="subcellular location">
    <subcellularLocation>
        <location evidence="1">Cytoplasm</location>
    </subcellularLocation>
</comment>
<evidence type="ECO:0000256" key="2">
    <source>
        <dbReference type="ARBA" id="ARBA00004924"/>
    </source>
</evidence>
<dbReference type="GO" id="GO:0005737">
    <property type="term" value="C:cytoplasm"/>
    <property type="evidence" value="ECO:0007669"/>
    <property type="project" value="UniProtKB-SubCell"/>
</dbReference>
<keyword evidence="3" id="KW-0963">Cytoplasm</keyword>
<evidence type="ECO:0000259" key="5">
    <source>
        <dbReference type="SMART" id="SM01006"/>
    </source>
</evidence>
<keyword evidence="7" id="KW-1185">Reference proteome</keyword>
<evidence type="ECO:0000313" key="7">
    <source>
        <dbReference type="Proteomes" id="UP000549250"/>
    </source>
</evidence>
<evidence type="ECO:0000256" key="3">
    <source>
        <dbReference type="ARBA" id="ARBA00022490"/>
    </source>
</evidence>